<dbReference type="Proteomes" id="UP000002586">
    <property type="component" value="Chromosome"/>
</dbReference>
<dbReference type="HOGENOM" id="CLU_043311_0_0_5"/>
<dbReference type="KEGG" id="mgm:Mmc1_0289"/>
<dbReference type="Gene3D" id="1.20.1260.10">
    <property type="match status" value="1"/>
</dbReference>
<proteinExistence type="predicted"/>
<keyword evidence="3" id="KW-1185">Reference proteome</keyword>
<protein>
    <recommendedName>
        <fullName evidence="1">Iminophenyl-pyruvate dimer synthase domain-containing protein</fullName>
    </recommendedName>
</protein>
<evidence type="ECO:0000313" key="3">
    <source>
        <dbReference type="Proteomes" id="UP000002586"/>
    </source>
</evidence>
<dbReference type="InterPro" id="IPR026820">
    <property type="entry name" value="VioB/RebD_dom"/>
</dbReference>
<name>A0L4C3_MAGMM</name>
<gene>
    <name evidence="2" type="ordered locus">Mmc1_0289</name>
</gene>
<evidence type="ECO:0000259" key="1">
    <source>
        <dbReference type="Pfam" id="PF12902"/>
    </source>
</evidence>
<accession>A0L4C3</accession>
<reference evidence="3" key="1">
    <citation type="journal article" date="2009" name="Appl. Environ. Microbiol.">
        <title>Complete genome sequence of the chemolithoautotrophic marine magnetotactic coccus strain MC-1.</title>
        <authorList>
            <person name="Schubbe S."/>
            <person name="Williams T.J."/>
            <person name="Xie G."/>
            <person name="Kiss H.E."/>
            <person name="Brettin T.S."/>
            <person name="Martinez D."/>
            <person name="Ross C.A."/>
            <person name="Schuler D."/>
            <person name="Cox B.L."/>
            <person name="Nealson K.H."/>
            <person name="Bazylinski D.A."/>
        </authorList>
    </citation>
    <scope>NUCLEOTIDE SEQUENCE [LARGE SCALE GENOMIC DNA]</scope>
    <source>
        <strain evidence="3">ATCC BAA-1437 / JCM 17883 / MC-1</strain>
    </source>
</reference>
<dbReference type="AlphaFoldDB" id="A0L4C3"/>
<reference evidence="2 3" key="2">
    <citation type="journal article" date="2012" name="Int. J. Syst. Evol. Microbiol.">
        <title>Magnetococcus marinus gen. nov., sp. nov., a marine, magnetotactic bacterium that represents a novel lineage (Magnetococcaceae fam. nov.; Magnetococcales ord. nov.) at the base of the Alphaproteobacteria.</title>
        <authorList>
            <person name="Bazylinski D.A."/>
            <person name="Williams T.J."/>
            <person name="Lefevre C.T."/>
            <person name="Berg R.J."/>
            <person name="Zhang C.L."/>
            <person name="Bowser S.S."/>
            <person name="Dean A.J."/>
            <person name="Beveridge T.J."/>
        </authorList>
    </citation>
    <scope>NUCLEOTIDE SEQUENCE [LARGE SCALE GENOMIC DNA]</scope>
    <source>
        <strain evidence="3">ATCC BAA-1437 / JCM 17883 / MC-1</strain>
    </source>
</reference>
<feature type="domain" description="Iminophenyl-pyruvate dimer synthase" evidence="1">
    <location>
        <begin position="30"/>
        <end position="263"/>
    </location>
</feature>
<dbReference type="InterPro" id="IPR012347">
    <property type="entry name" value="Ferritin-like"/>
</dbReference>
<dbReference type="Pfam" id="PF12902">
    <property type="entry name" value="Ferritin-like"/>
    <property type="match status" value="1"/>
</dbReference>
<dbReference type="STRING" id="156889.Mmc1_0289"/>
<dbReference type="EMBL" id="CP000471">
    <property type="protein sequence ID" value="ABK42816.1"/>
    <property type="molecule type" value="Genomic_DNA"/>
</dbReference>
<organism evidence="2 3">
    <name type="scientific">Magnetococcus marinus (strain ATCC BAA-1437 / JCM 17883 / MC-1)</name>
    <dbReference type="NCBI Taxonomy" id="156889"/>
    <lineage>
        <taxon>Bacteria</taxon>
        <taxon>Pseudomonadati</taxon>
        <taxon>Pseudomonadota</taxon>
        <taxon>Magnetococcia</taxon>
        <taxon>Magnetococcales</taxon>
        <taxon>Magnetococcaceae</taxon>
        <taxon>Magnetococcus</taxon>
    </lineage>
</organism>
<dbReference type="PANTHER" id="PTHR34400:SF4">
    <property type="entry name" value="MEMBRANE PROTEIN"/>
    <property type="match status" value="1"/>
</dbReference>
<evidence type="ECO:0000313" key="2">
    <source>
        <dbReference type="EMBL" id="ABK42816.1"/>
    </source>
</evidence>
<dbReference type="RefSeq" id="WP_011711988.1">
    <property type="nucleotide sequence ID" value="NC_008576.1"/>
</dbReference>
<dbReference type="PANTHER" id="PTHR34400">
    <property type="match status" value="1"/>
</dbReference>
<dbReference type="OrthoDB" id="9795032at2"/>
<sequence>MADHPCNCFETLFKGPYTPITTLDALHTYLQAAVTLEFATIPAYTTALYSMQDTSSGAYQLTRSVAFEEMFHVYQAANLLVAVGGVPRFTEAYTPKYPTFIPNANQRTTPYIGLNRASVAVYETVFMGIETPAPYEAPPQDQQIQTIGQFYKAIELGLIYLETQAQQQGESIFKNTPGYGQHLNYYLGKGGGQIIEVTNLDDAKLAILQIVQQGEGAVTPDHALVQTSPWGAYNHYGVRVDGNYGPIAGTPMELSHYFKFKRVVDGVDPLPSTYPVVGVASLSNYSNPTAIATANLFNQYYSHLLVALENAFKGGAEARKTYLQQAMPIMNIALPNLARVLMSTPIWADQASSSVGPNALPTWSWVATTPQATVTATQRLADQNENEAEAQLLQHCTTALDGFCRMAQA</sequence>
<dbReference type="eggNOG" id="COG3369">
    <property type="taxonomic scope" value="Bacteria"/>
</dbReference>